<proteinExistence type="predicted"/>
<evidence type="ECO:0000313" key="3">
    <source>
        <dbReference type="Proteomes" id="UP000284706"/>
    </source>
</evidence>
<evidence type="ECO:0000256" key="1">
    <source>
        <dbReference type="SAM" id="MobiDB-lite"/>
    </source>
</evidence>
<feature type="region of interest" description="Disordered" evidence="1">
    <location>
        <begin position="95"/>
        <end position="186"/>
    </location>
</feature>
<reference evidence="2 3" key="1">
    <citation type="journal article" date="2018" name="Evol. Lett.">
        <title>Horizontal gene cluster transfer increased hallucinogenic mushroom diversity.</title>
        <authorList>
            <person name="Reynolds H.T."/>
            <person name="Vijayakumar V."/>
            <person name="Gluck-Thaler E."/>
            <person name="Korotkin H.B."/>
            <person name="Matheny P.B."/>
            <person name="Slot J.C."/>
        </authorList>
    </citation>
    <scope>NUCLEOTIDE SEQUENCE [LARGE SCALE GENOMIC DNA]</scope>
    <source>
        <strain evidence="2 3">SRW20</strain>
    </source>
</reference>
<dbReference type="AlphaFoldDB" id="A0A409Y1M3"/>
<keyword evidence="3" id="KW-1185">Reference proteome</keyword>
<feature type="compositionally biased region" description="Basic and acidic residues" evidence="1">
    <location>
        <begin position="123"/>
        <end position="140"/>
    </location>
</feature>
<dbReference type="Proteomes" id="UP000284706">
    <property type="component" value="Unassembled WGS sequence"/>
</dbReference>
<name>A0A409Y1M3_9AGAR</name>
<evidence type="ECO:0000313" key="2">
    <source>
        <dbReference type="EMBL" id="PPQ96917.1"/>
    </source>
</evidence>
<sequence>FEKHESNSAATRGRPYFSTLPTSTFTKFTRSQWIRTFEGTRARYNLEHDGMFYTAFEPTLSRWPSSYACLCHIAPKLLDCGGRIFHDRLRREQGREDSAGLDMETTKKEESVKSYHIRHHRDTHLDHHYLNSRDETRVADVEEEDEKEEKGQDTVDDTRVRHSKWPDHRGKNTVKTSVVKNPPRIK</sequence>
<dbReference type="EMBL" id="NHYE01001315">
    <property type="protein sequence ID" value="PPQ96917.1"/>
    <property type="molecule type" value="Genomic_DNA"/>
</dbReference>
<comment type="caution">
    <text evidence="2">The sequence shown here is derived from an EMBL/GenBank/DDBJ whole genome shotgun (WGS) entry which is preliminary data.</text>
</comment>
<feature type="compositionally biased region" description="Basic and acidic residues" evidence="1">
    <location>
        <begin position="148"/>
        <end position="170"/>
    </location>
</feature>
<feature type="compositionally biased region" description="Basic and acidic residues" evidence="1">
    <location>
        <begin position="95"/>
        <end position="113"/>
    </location>
</feature>
<protein>
    <submittedName>
        <fullName evidence="2">Uncharacterized protein</fullName>
    </submittedName>
</protein>
<dbReference type="InParanoid" id="A0A409Y1M3"/>
<organism evidence="2 3">
    <name type="scientific">Gymnopilus dilepis</name>
    <dbReference type="NCBI Taxonomy" id="231916"/>
    <lineage>
        <taxon>Eukaryota</taxon>
        <taxon>Fungi</taxon>
        <taxon>Dikarya</taxon>
        <taxon>Basidiomycota</taxon>
        <taxon>Agaricomycotina</taxon>
        <taxon>Agaricomycetes</taxon>
        <taxon>Agaricomycetidae</taxon>
        <taxon>Agaricales</taxon>
        <taxon>Agaricineae</taxon>
        <taxon>Hymenogastraceae</taxon>
        <taxon>Gymnopilus</taxon>
    </lineage>
</organism>
<feature type="non-terminal residue" evidence="2">
    <location>
        <position position="1"/>
    </location>
</feature>
<gene>
    <name evidence="2" type="ORF">CVT26_005903</name>
</gene>
<accession>A0A409Y1M3</accession>